<evidence type="ECO:0000256" key="11">
    <source>
        <dbReference type="ARBA" id="ARBA00030399"/>
    </source>
</evidence>
<evidence type="ECO:0000256" key="2">
    <source>
        <dbReference type="ARBA" id="ARBA00004496"/>
    </source>
</evidence>
<comment type="function">
    <text evidence="1">Specifically methylates the cytosine at position 967 (m5C967) of 16S rRNA.</text>
</comment>
<keyword evidence="9 14" id="KW-0949">S-adenosyl-L-methionine</keyword>
<dbReference type="InterPro" id="IPR006027">
    <property type="entry name" value="NusB_RsmB_TIM44"/>
</dbReference>
<dbReference type="InterPro" id="IPR023267">
    <property type="entry name" value="RCMT"/>
</dbReference>
<dbReference type="KEGG" id="lpil:LIP_1591"/>
<feature type="domain" description="SAM-dependent MTase RsmB/NOP-type" evidence="15">
    <location>
        <begin position="182"/>
        <end position="462"/>
    </location>
</feature>
<sequence>MRHLPASPGPRGASPARQAAARVLLRVERNQAFANRALAAELDRGNLPSRERALATQLVYGTLRWQGRLDGWIGRLAGRASSQLDPATRVILRLAGYQVLILSGVPPEAACDQAVRLAHGLRPQAAGLVNAVCRRMSRREAVDPPAGQEGDRTARLAELHSHPRWLVERWAARVEPPELEAWLEANNRESPVAVRVNRLRSDPDRAAASLVREGFQVEPGALLSEALRVHGGRIGDAAAFRSGWITPQDESSQLAAHLLAPRAHEQVLDLCSAPGGKATHLAELMEDRGRVVAVDLHPGKLRQVEEAARRLGLRSIETQPHDARVLPPEWEGRFDRVLLDAPCSGLGVVGRRPEIRWRSDEETIRSRVPLQQALLARAVRALRGGGRLLYTTCSVEPEETRAQAAWLVEQHPQMVPVARSEVEALLERAGVHGLHPGDGGDVVLLPHRNGTDGFFLALFEKKENPALPARG</sequence>
<comment type="catalytic activity">
    <reaction evidence="13">
        <text>cytidine(967) in 16S rRNA + S-adenosyl-L-methionine = 5-methylcytidine(967) in 16S rRNA + S-adenosyl-L-homocysteine + H(+)</text>
        <dbReference type="Rhea" id="RHEA:42748"/>
        <dbReference type="Rhea" id="RHEA-COMP:10219"/>
        <dbReference type="Rhea" id="RHEA-COMP:10220"/>
        <dbReference type="ChEBI" id="CHEBI:15378"/>
        <dbReference type="ChEBI" id="CHEBI:57856"/>
        <dbReference type="ChEBI" id="CHEBI:59789"/>
        <dbReference type="ChEBI" id="CHEBI:74483"/>
        <dbReference type="ChEBI" id="CHEBI:82748"/>
        <dbReference type="EC" id="2.1.1.176"/>
    </reaction>
</comment>
<dbReference type="NCBIfam" id="NF011494">
    <property type="entry name" value="PRK14902.1"/>
    <property type="match status" value="1"/>
</dbReference>
<dbReference type="SUPFAM" id="SSF53335">
    <property type="entry name" value="S-adenosyl-L-methionine-dependent methyltransferases"/>
    <property type="match status" value="1"/>
</dbReference>
<dbReference type="InterPro" id="IPR018314">
    <property type="entry name" value="RsmB/NOL1/NOP2-like_CS"/>
</dbReference>
<evidence type="ECO:0000256" key="7">
    <source>
        <dbReference type="ARBA" id="ARBA00022603"/>
    </source>
</evidence>
<keyword evidence="10 14" id="KW-0694">RNA-binding</keyword>
<keyword evidence="17" id="KW-1185">Reference proteome</keyword>
<dbReference type="AlphaFoldDB" id="A0A0K2SJZ0"/>
<evidence type="ECO:0000256" key="8">
    <source>
        <dbReference type="ARBA" id="ARBA00022679"/>
    </source>
</evidence>
<organism evidence="16 17">
    <name type="scientific">Limnochorda pilosa</name>
    <dbReference type="NCBI Taxonomy" id="1555112"/>
    <lineage>
        <taxon>Bacteria</taxon>
        <taxon>Bacillati</taxon>
        <taxon>Bacillota</taxon>
        <taxon>Limnochordia</taxon>
        <taxon>Limnochordales</taxon>
        <taxon>Limnochordaceae</taxon>
        <taxon>Limnochorda</taxon>
    </lineage>
</organism>
<dbReference type="Pfam" id="PF01029">
    <property type="entry name" value="NusB"/>
    <property type="match status" value="1"/>
</dbReference>
<dbReference type="GO" id="GO:0003723">
    <property type="term" value="F:RNA binding"/>
    <property type="evidence" value="ECO:0007669"/>
    <property type="project" value="UniProtKB-UniRule"/>
</dbReference>
<dbReference type="PROSITE" id="PS01153">
    <property type="entry name" value="NOL1_NOP2_SUN"/>
    <property type="match status" value="1"/>
</dbReference>
<evidence type="ECO:0000256" key="4">
    <source>
        <dbReference type="ARBA" id="ARBA00012140"/>
    </source>
</evidence>
<evidence type="ECO:0000313" key="16">
    <source>
        <dbReference type="EMBL" id="BAS27438.1"/>
    </source>
</evidence>
<dbReference type="InterPro" id="IPR029063">
    <property type="entry name" value="SAM-dependent_MTases_sf"/>
</dbReference>
<dbReference type="GO" id="GO:0008649">
    <property type="term" value="F:rRNA methyltransferase activity"/>
    <property type="evidence" value="ECO:0007669"/>
    <property type="project" value="InterPro"/>
</dbReference>
<dbReference type="InterPro" id="IPR054728">
    <property type="entry name" value="RsmB-like_ferredoxin"/>
</dbReference>
<evidence type="ECO:0000256" key="10">
    <source>
        <dbReference type="ARBA" id="ARBA00022884"/>
    </source>
</evidence>
<dbReference type="PROSITE" id="PS51686">
    <property type="entry name" value="SAM_MT_RSMB_NOP"/>
    <property type="match status" value="1"/>
</dbReference>
<dbReference type="STRING" id="1555112.LIP_1591"/>
<gene>
    <name evidence="16" type="ORF">LIP_1591</name>
</gene>
<feature type="binding site" evidence="14">
    <location>
        <position position="295"/>
    </location>
    <ligand>
        <name>S-adenosyl-L-methionine</name>
        <dbReference type="ChEBI" id="CHEBI:59789"/>
    </ligand>
</feature>
<evidence type="ECO:0000256" key="1">
    <source>
        <dbReference type="ARBA" id="ARBA00002724"/>
    </source>
</evidence>
<evidence type="ECO:0000256" key="3">
    <source>
        <dbReference type="ARBA" id="ARBA00007494"/>
    </source>
</evidence>
<evidence type="ECO:0000256" key="6">
    <source>
        <dbReference type="ARBA" id="ARBA00022552"/>
    </source>
</evidence>
<dbReference type="CDD" id="cd02440">
    <property type="entry name" value="AdoMet_MTases"/>
    <property type="match status" value="1"/>
</dbReference>
<dbReference type="Gene3D" id="1.10.940.10">
    <property type="entry name" value="NusB-like"/>
    <property type="match status" value="1"/>
</dbReference>
<evidence type="ECO:0000256" key="9">
    <source>
        <dbReference type="ARBA" id="ARBA00022691"/>
    </source>
</evidence>
<dbReference type="OrthoDB" id="9810297at2"/>
<feature type="active site" description="Nucleophile" evidence="14">
    <location>
        <position position="393"/>
    </location>
</feature>
<dbReference type="GO" id="GO:0006355">
    <property type="term" value="P:regulation of DNA-templated transcription"/>
    <property type="evidence" value="ECO:0007669"/>
    <property type="project" value="InterPro"/>
</dbReference>
<proteinExistence type="inferred from homology"/>
<dbReference type="EMBL" id="AP014924">
    <property type="protein sequence ID" value="BAS27438.1"/>
    <property type="molecule type" value="Genomic_DNA"/>
</dbReference>
<dbReference type="Pfam" id="PF01189">
    <property type="entry name" value="Methyltr_RsmB-F"/>
    <property type="match status" value="1"/>
</dbReference>
<protein>
    <recommendedName>
        <fullName evidence="4">16S rRNA (cytosine(967)-C(5))-methyltransferase</fullName>
        <ecNumber evidence="4">2.1.1.176</ecNumber>
    </recommendedName>
    <alternativeName>
        <fullName evidence="11">16S rRNA m5C967 methyltransferase</fullName>
    </alternativeName>
    <alternativeName>
        <fullName evidence="12">rRNA (cytosine-C(5)-)-methyltransferase RsmB</fullName>
    </alternativeName>
</protein>
<dbReference type="EC" id="2.1.1.176" evidence="4"/>
<dbReference type="Gene3D" id="3.40.50.150">
    <property type="entry name" value="Vaccinia Virus protein VP39"/>
    <property type="match status" value="1"/>
</dbReference>
<dbReference type="Proteomes" id="UP000065807">
    <property type="component" value="Chromosome"/>
</dbReference>
<evidence type="ECO:0000256" key="12">
    <source>
        <dbReference type="ARBA" id="ARBA00031088"/>
    </source>
</evidence>
<dbReference type="PRINTS" id="PR02008">
    <property type="entry name" value="RCMTFAMILY"/>
</dbReference>
<dbReference type="InterPro" id="IPR004573">
    <property type="entry name" value="rRNA_ssu_MeTfrase_B"/>
</dbReference>
<dbReference type="RefSeq" id="WP_068136284.1">
    <property type="nucleotide sequence ID" value="NZ_AP014924.1"/>
</dbReference>
<dbReference type="NCBIfam" id="TIGR00563">
    <property type="entry name" value="rsmB"/>
    <property type="match status" value="1"/>
</dbReference>
<dbReference type="Gene3D" id="3.30.70.1170">
    <property type="entry name" value="Sun protein, domain 3"/>
    <property type="match status" value="1"/>
</dbReference>
<reference evidence="17" key="1">
    <citation type="submission" date="2015-07" db="EMBL/GenBank/DDBJ databases">
        <title>Complete genome sequence and phylogenetic analysis of Limnochorda pilosa.</title>
        <authorList>
            <person name="Watanabe M."/>
            <person name="Kojima H."/>
            <person name="Fukui M."/>
        </authorList>
    </citation>
    <scope>NUCLEOTIDE SEQUENCE [LARGE SCALE GENOMIC DNA]</scope>
    <source>
        <strain evidence="17">HC45</strain>
    </source>
</reference>
<dbReference type="GO" id="GO:0005737">
    <property type="term" value="C:cytoplasm"/>
    <property type="evidence" value="ECO:0007669"/>
    <property type="project" value="UniProtKB-SubCell"/>
</dbReference>
<feature type="binding site" evidence="14">
    <location>
        <position position="322"/>
    </location>
    <ligand>
        <name>S-adenosyl-L-methionine</name>
        <dbReference type="ChEBI" id="CHEBI:59789"/>
    </ligand>
</feature>
<feature type="binding site" evidence="14">
    <location>
        <position position="340"/>
    </location>
    <ligand>
        <name>S-adenosyl-L-methionine</name>
        <dbReference type="ChEBI" id="CHEBI:59789"/>
    </ligand>
</feature>
<keyword evidence="7 14" id="KW-0489">Methyltransferase</keyword>
<keyword evidence="8 14" id="KW-0808">Transferase</keyword>
<dbReference type="SUPFAM" id="SSF48013">
    <property type="entry name" value="NusB-like"/>
    <property type="match status" value="1"/>
</dbReference>
<evidence type="ECO:0000259" key="15">
    <source>
        <dbReference type="PROSITE" id="PS51686"/>
    </source>
</evidence>
<keyword evidence="5" id="KW-0963">Cytoplasm</keyword>
<dbReference type="InterPro" id="IPR035926">
    <property type="entry name" value="NusB-like_sf"/>
</dbReference>
<dbReference type="InterPro" id="IPR049560">
    <property type="entry name" value="MeTrfase_RsmB-F_NOP2_cat"/>
</dbReference>
<keyword evidence="6" id="KW-0698">rRNA processing</keyword>
<evidence type="ECO:0000256" key="13">
    <source>
        <dbReference type="ARBA" id="ARBA00047283"/>
    </source>
</evidence>
<evidence type="ECO:0000313" key="17">
    <source>
        <dbReference type="Proteomes" id="UP000065807"/>
    </source>
</evidence>
<dbReference type="PATRIC" id="fig|1555112.3.peg.1624"/>
<dbReference type="PANTHER" id="PTHR22807">
    <property type="entry name" value="NOP2 YEAST -RELATED NOL1/NOP2/FMU SUN DOMAIN-CONTAINING"/>
    <property type="match status" value="1"/>
</dbReference>
<comment type="similarity">
    <text evidence="3 14">Belongs to the class I-like SAM-binding methyltransferase superfamily. RsmB/NOP family.</text>
</comment>
<accession>A0A0K2SJZ0</accession>
<evidence type="ECO:0000256" key="14">
    <source>
        <dbReference type="PROSITE-ProRule" id="PRU01023"/>
    </source>
</evidence>
<reference evidence="17" key="2">
    <citation type="journal article" date="2016" name="Int. J. Syst. Evol. Microbiol.">
        <title>Complete genome sequence and cell structure of Limnochorda pilosa, a Gram-negative spore-former within the phylum Firmicutes.</title>
        <authorList>
            <person name="Watanabe M."/>
            <person name="Kojima H."/>
            <person name="Fukui M."/>
        </authorList>
    </citation>
    <scope>NUCLEOTIDE SEQUENCE [LARGE SCALE GENOMIC DNA]</scope>
    <source>
        <strain evidence="17">HC45</strain>
    </source>
</reference>
<comment type="subcellular location">
    <subcellularLocation>
        <location evidence="2">Cytoplasm</location>
    </subcellularLocation>
</comment>
<dbReference type="PANTHER" id="PTHR22807:SF53">
    <property type="entry name" value="RIBOSOMAL RNA SMALL SUBUNIT METHYLTRANSFERASE B-RELATED"/>
    <property type="match status" value="1"/>
</dbReference>
<dbReference type="Pfam" id="PF22458">
    <property type="entry name" value="RsmF-B_ferredox"/>
    <property type="match status" value="1"/>
</dbReference>
<feature type="binding site" evidence="14">
    <location>
        <begin position="271"/>
        <end position="277"/>
    </location>
    <ligand>
        <name>S-adenosyl-L-methionine</name>
        <dbReference type="ChEBI" id="CHEBI:59789"/>
    </ligand>
</feature>
<name>A0A0K2SJZ0_LIMPI</name>
<dbReference type="InterPro" id="IPR001678">
    <property type="entry name" value="MeTrfase_RsmB-F_NOP2_dom"/>
</dbReference>
<evidence type="ECO:0000256" key="5">
    <source>
        <dbReference type="ARBA" id="ARBA00022490"/>
    </source>
</evidence>